<evidence type="ECO:0000313" key="2">
    <source>
        <dbReference type="EMBL" id="KAH7308481.1"/>
    </source>
</evidence>
<dbReference type="PROSITE" id="PS51762">
    <property type="entry name" value="GH16_2"/>
    <property type="match status" value="1"/>
</dbReference>
<proteinExistence type="predicted"/>
<dbReference type="AlphaFoldDB" id="A0A8K0WLS5"/>
<evidence type="ECO:0000259" key="1">
    <source>
        <dbReference type="PROSITE" id="PS51762"/>
    </source>
</evidence>
<keyword evidence="3" id="KW-1185">Reference proteome</keyword>
<comment type="caution">
    <text evidence="2">The sequence shown here is derived from an EMBL/GenBank/DDBJ whole genome shotgun (WGS) entry which is preliminary data.</text>
</comment>
<dbReference type="CDD" id="cd00413">
    <property type="entry name" value="Glyco_hydrolase_16"/>
    <property type="match status" value="1"/>
</dbReference>
<name>A0A8K0WLS5_9HYPO</name>
<reference evidence="2" key="1">
    <citation type="journal article" date="2021" name="Nat. Commun.">
        <title>Genetic determinants of endophytism in the Arabidopsis root mycobiome.</title>
        <authorList>
            <person name="Mesny F."/>
            <person name="Miyauchi S."/>
            <person name="Thiergart T."/>
            <person name="Pickel B."/>
            <person name="Atanasova L."/>
            <person name="Karlsson M."/>
            <person name="Huettel B."/>
            <person name="Barry K.W."/>
            <person name="Haridas S."/>
            <person name="Chen C."/>
            <person name="Bauer D."/>
            <person name="Andreopoulos W."/>
            <person name="Pangilinan J."/>
            <person name="LaButti K."/>
            <person name="Riley R."/>
            <person name="Lipzen A."/>
            <person name="Clum A."/>
            <person name="Drula E."/>
            <person name="Henrissat B."/>
            <person name="Kohler A."/>
            <person name="Grigoriev I.V."/>
            <person name="Martin F.M."/>
            <person name="Hacquard S."/>
        </authorList>
    </citation>
    <scope>NUCLEOTIDE SEQUENCE</scope>
    <source>
        <strain evidence="2">MPI-CAGE-CH-0235</strain>
    </source>
</reference>
<dbReference type="Gene3D" id="2.60.120.200">
    <property type="match status" value="1"/>
</dbReference>
<dbReference type="InterPro" id="IPR000757">
    <property type="entry name" value="Beta-glucanase-like"/>
</dbReference>
<dbReference type="SUPFAM" id="SSF49899">
    <property type="entry name" value="Concanavalin A-like lectins/glucanases"/>
    <property type="match status" value="1"/>
</dbReference>
<dbReference type="GO" id="GO:0005975">
    <property type="term" value="P:carbohydrate metabolic process"/>
    <property type="evidence" value="ECO:0007669"/>
    <property type="project" value="InterPro"/>
</dbReference>
<evidence type="ECO:0000313" key="3">
    <source>
        <dbReference type="Proteomes" id="UP000813444"/>
    </source>
</evidence>
<dbReference type="OrthoDB" id="5047739at2759"/>
<dbReference type="InterPro" id="IPR013320">
    <property type="entry name" value="ConA-like_dom_sf"/>
</dbReference>
<organism evidence="2 3">
    <name type="scientific">Stachybotrys elegans</name>
    <dbReference type="NCBI Taxonomy" id="80388"/>
    <lineage>
        <taxon>Eukaryota</taxon>
        <taxon>Fungi</taxon>
        <taxon>Dikarya</taxon>
        <taxon>Ascomycota</taxon>
        <taxon>Pezizomycotina</taxon>
        <taxon>Sordariomycetes</taxon>
        <taxon>Hypocreomycetidae</taxon>
        <taxon>Hypocreales</taxon>
        <taxon>Stachybotryaceae</taxon>
        <taxon>Stachybotrys</taxon>
    </lineage>
</organism>
<gene>
    <name evidence="2" type="ORF">B0I35DRAFT_453764</name>
</gene>
<dbReference type="GO" id="GO:0004553">
    <property type="term" value="F:hydrolase activity, hydrolyzing O-glycosyl compounds"/>
    <property type="evidence" value="ECO:0007669"/>
    <property type="project" value="InterPro"/>
</dbReference>
<sequence length="233" mass="26365">MAICLARGLAGVRTVPVPISEHRDRNATVPARQVLFRDDFEDFNQTIWRCEYSCPVIETGKARFRLRSGVEAETHGSWSKASYKPRQFTSGRFTVRIALTERPNATVWWGVALWDNGPAANLSQYNEINFGYTTDQLFGDTELRVESTKLGKYASVRVDTGVDLYDEQWHVATLEYDANHVSFYLDGNLLQTITDRSVIPTDPMHLVLGPRLVRGDPMTTGFTQSIDWVEVEG</sequence>
<dbReference type="EMBL" id="JAGPNK010000015">
    <property type="protein sequence ID" value="KAH7308481.1"/>
    <property type="molecule type" value="Genomic_DNA"/>
</dbReference>
<accession>A0A8K0WLS5</accession>
<protein>
    <recommendedName>
        <fullName evidence="1">GH16 domain-containing protein</fullName>
    </recommendedName>
</protein>
<dbReference type="Proteomes" id="UP000813444">
    <property type="component" value="Unassembled WGS sequence"/>
</dbReference>
<feature type="domain" description="GH16" evidence="1">
    <location>
        <begin position="22"/>
        <end position="233"/>
    </location>
</feature>
<dbReference type="Pfam" id="PF13385">
    <property type="entry name" value="Laminin_G_3"/>
    <property type="match status" value="1"/>
</dbReference>